<dbReference type="Gene3D" id="3.40.630.30">
    <property type="match status" value="1"/>
</dbReference>
<dbReference type="InterPro" id="IPR000182">
    <property type="entry name" value="GNAT_dom"/>
</dbReference>
<dbReference type="GO" id="GO:0016747">
    <property type="term" value="F:acyltransferase activity, transferring groups other than amino-acyl groups"/>
    <property type="evidence" value="ECO:0007669"/>
    <property type="project" value="InterPro"/>
</dbReference>
<dbReference type="Pfam" id="PF13527">
    <property type="entry name" value="Acetyltransf_9"/>
    <property type="match status" value="1"/>
</dbReference>
<dbReference type="CDD" id="cd04301">
    <property type="entry name" value="NAT_SF"/>
    <property type="match status" value="1"/>
</dbReference>
<sequence length="167" mass="17190">MQLRPEQPTDAPAIASLVAQAFAGTPHSAGTEPAIVRELRAAGALTLSLVAVDGAEGLVGHVAFSPVTIAGRAGRWYGLGPIAVRPSRQRAGIGARLMDEGLARLRALGAEGCVVLGEPAYYGRWGFAVHEGLAYPGVPPEYFMGLAFAGPVPRGEVAYHAAFSATG</sequence>
<keyword evidence="2" id="KW-0808">Transferase</keyword>
<evidence type="ECO:0000259" key="1">
    <source>
        <dbReference type="PROSITE" id="PS51186"/>
    </source>
</evidence>
<dbReference type="EMBL" id="QVLS01000006">
    <property type="protein sequence ID" value="RFP78872.1"/>
    <property type="molecule type" value="Genomic_DNA"/>
</dbReference>
<dbReference type="InterPro" id="IPR016181">
    <property type="entry name" value="Acyl_CoA_acyltransferase"/>
</dbReference>
<protein>
    <submittedName>
        <fullName evidence="2">N-acetyltransferase</fullName>
    </submittedName>
</protein>
<evidence type="ECO:0000313" key="2">
    <source>
        <dbReference type="EMBL" id="RFP78872.1"/>
    </source>
</evidence>
<dbReference type="PROSITE" id="PS51186">
    <property type="entry name" value="GNAT"/>
    <property type="match status" value="1"/>
</dbReference>
<name>A0A372EJZ3_9BURK</name>
<reference evidence="2 3" key="1">
    <citation type="submission" date="2018-08" db="EMBL/GenBank/DDBJ databases">
        <title>Hydrogenophaga sp. LA-38 isolated from sludge.</title>
        <authorList>
            <person name="Im W.-T."/>
        </authorList>
    </citation>
    <scope>NUCLEOTIDE SEQUENCE [LARGE SCALE GENOMIC DNA]</scope>
    <source>
        <strain evidence="2 3">LA-38</strain>
    </source>
</reference>
<dbReference type="SUPFAM" id="SSF55729">
    <property type="entry name" value="Acyl-CoA N-acyltransferases (Nat)"/>
    <property type="match status" value="1"/>
</dbReference>
<accession>A0A372EJZ3</accession>
<evidence type="ECO:0000313" key="3">
    <source>
        <dbReference type="Proteomes" id="UP000261931"/>
    </source>
</evidence>
<keyword evidence="3" id="KW-1185">Reference proteome</keyword>
<dbReference type="RefSeq" id="WP_116959283.1">
    <property type="nucleotide sequence ID" value="NZ_QVLS01000006.1"/>
</dbReference>
<comment type="caution">
    <text evidence="2">The sequence shown here is derived from an EMBL/GenBank/DDBJ whole genome shotgun (WGS) entry which is preliminary data.</text>
</comment>
<organism evidence="2 3">
    <name type="scientific">Hydrogenophaga borbori</name>
    <dbReference type="NCBI Taxonomy" id="2294117"/>
    <lineage>
        <taxon>Bacteria</taxon>
        <taxon>Pseudomonadati</taxon>
        <taxon>Pseudomonadota</taxon>
        <taxon>Betaproteobacteria</taxon>
        <taxon>Burkholderiales</taxon>
        <taxon>Comamonadaceae</taxon>
        <taxon>Hydrogenophaga</taxon>
    </lineage>
</organism>
<dbReference type="AlphaFoldDB" id="A0A372EJZ3"/>
<dbReference type="Proteomes" id="UP000261931">
    <property type="component" value="Unassembled WGS sequence"/>
</dbReference>
<proteinExistence type="predicted"/>
<gene>
    <name evidence="2" type="ORF">DY262_11970</name>
</gene>
<feature type="domain" description="N-acetyltransferase" evidence="1">
    <location>
        <begin position="1"/>
        <end position="149"/>
    </location>
</feature>